<dbReference type="InterPro" id="IPR006162">
    <property type="entry name" value="Ppantetheine_attach_site"/>
</dbReference>
<dbReference type="Gene3D" id="3.30.559.30">
    <property type="entry name" value="Nonribosomal peptide synthetase, condensation domain"/>
    <property type="match status" value="1"/>
</dbReference>
<dbReference type="PROSITE" id="PS50075">
    <property type="entry name" value="CARRIER"/>
    <property type="match status" value="2"/>
</dbReference>
<keyword evidence="4" id="KW-0597">Phosphoprotein</keyword>
<dbReference type="InterPro" id="IPR000873">
    <property type="entry name" value="AMP-dep_synth/lig_dom"/>
</dbReference>
<dbReference type="GO" id="GO:0006631">
    <property type="term" value="P:fatty acid metabolic process"/>
    <property type="evidence" value="ECO:0007669"/>
    <property type="project" value="UniProtKB-KW"/>
</dbReference>
<dbReference type="Gene3D" id="3.40.50.980">
    <property type="match status" value="2"/>
</dbReference>
<evidence type="ECO:0000256" key="6">
    <source>
        <dbReference type="ARBA" id="ARBA00023098"/>
    </source>
</evidence>
<dbReference type="PROSITE" id="PS00455">
    <property type="entry name" value="AMP_BINDING"/>
    <property type="match status" value="2"/>
</dbReference>
<evidence type="ECO:0000256" key="7">
    <source>
        <dbReference type="SAM" id="MobiDB-lite"/>
    </source>
</evidence>
<dbReference type="Gene3D" id="3.30.559.10">
    <property type="entry name" value="Chloramphenicol acetyltransferase-like domain"/>
    <property type="match status" value="1"/>
</dbReference>
<comment type="caution">
    <text evidence="9">The sequence shown here is derived from an EMBL/GenBank/DDBJ whole genome shotgun (WGS) entry which is preliminary data.</text>
</comment>
<dbReference type="InterPro" id="IPR025110">
    <property type="entry name" value="AMP-bd_C"/>
</dbReference>
<name>A0AAJ2R0D8_DELAC</name>
<dbReference type="CDD" id="cd05930">
    <property type="entry name" value="A_NRPS"/>
    <property type="match status" value="1"/>
</dbReference>
<dbReference type="Pfam" id="PF13193">
    <property type="entry name" value="AMP-binding_C"/>
    <property type="match status" value="1"/>
</dbReference>
<dbReference type="Pfam" id="PF00501">
    <property type="entry name" value="AMP-binding"/>
    <property type="match status" value="2"/>
</dbReference>
<dbReference type="InterPro" id="IPR020845">
    <property type="entry name" value="AMP-binding_CS"/>
</dbReference>
<dbReference type="InterPro" id="IPR042099">
    <property type="entry name" value="ANL_N_sf"/>
</dbReference>
<dbReference type="InterPro" id="IPR001242">
    <property type="entry name" value="Condensation_dom"/>
</dbReference>
<keyword evidence="5" id="KW-0276">Fatty acid metabolism</keyword>
<dbReference type="GO" id="GO:0031177">
    <property type="term" value="F:phosphopantetheine binding"/>
    <property type="evidence" value="ECO:0007669"/>
    <property type="project" value="InterPro"/>
</dbReference>
<dbReference type="FunFam" id="3.30.300.30:FF:000010">
    <property type="entry name" value="Enterobactin synthetase component F"/>
    <property type="match status" value="1"/>
</dbReference>
<dbReference type="RefSeq" id="WP_319074698.1">
    <property type="nucleotide sequence ID" value="NZ_JAWWMZ010000006.1"/>
</dbReference>
<dbReference type="InterPro" id="IPR023213">
    <property type="entry name" value="CAT-like_dom_sf"/>
</dbReference>
<dbReference type="SUPFAM" id="SSF47336">
    <property type="entry name" value="ACP-like"/>
    <property type="match status" value="2"/>
</dbReference>
<dbReference type="PROSITE" id="PS00012">
    <property type="entry name" value="PHOSPHOPANTETHEINE"/>
    <property type="match status" value="1"/>
</dbReference>
<dbReference type="InterPro" id="IPR036736">
    <property type="entry name" value="ACP-like_sf"/>
</dbReference>
<sequence length="1787" mass="191600">MLSGQSAIAAAGQAPASLVEHLRGLAQQRPDDIWLTVAAVQDGRVVERSHSYDEFDRRVRALAARLQQLCPVGARALVMMDNDEHYAASMLACFYAGVIAVPVPPLESLRVQHLERLLGIVGDADAACVISTAEVMQALPGADARFAGIAAVAADQVDLADADAWRPHAPAADDIAFLQYTSGSTSAPKGVMVSHGNLIANEAAIQQRMDIGAGDRFMSWAPLYHDMGLIGGLLQPLYSGLPLVLTSPRLFLESPVRWLELISRHRATISGGPDFAYRMCLERIKPSQLAQLDLSSWRLAYTGAEPVRADTVTAFAQRFAACGLRPDAAYACYGLAEATLFITGGSCGAGATITSFDTEALGQGRAEESSGASQTTPLVGCGPAVPGHAVNIVDPHSLQVLEPGRVGEIWAHGPSISQGYWGKPQQTQQAFVEHAGRRWLRTGDLGFVHAGQVHVAGRIKDLIIVRGHNLYPQDIERVVEAEVEAVRKGRVAAFAVEGPSGEGIGVAAEISRGLQKLVPRETLVDALAAAVATVFGEAPAVVVLLEPGALPRTSSGKLQRQACKKGWAQRSLEAYAVWENGAFVDATADSVANDGADPAVPLRDATETALAMLWCEVLRRAELPAGDPQFFLLGGNSLSAVQLAARVSQQWGVDFAPSLLFDRPRLSACAAALRELQAAGPGTGIPRPGPVARGPGASQPLSHAQQRQWFLWHLDPAGTAYHVAVELQLGGTLDAQRLHAALERLVARHDALRTVFLPAADGSARQHVLDSGGLEFQWLDLGHEPQRAPEEARRLHARPFDLGKGPLLRALLMRLGPDDHRLVLVMHHIVCDGVSLQNLLDELAQQYLHLGDAAAAAEPAAPALQYADYAAWHAAWLDGGVRERQLAYWRGQLGSEHPVLALPSDRPRAAVARYSAARHGFALPAPLVDALRARAAEAGASLFMVLLAGWQAVLHRHTGQQVLRLGVPVAGRQHAGTQGLIGFFVNTLVLQAEVDGRTPLAQVLNAARRATLQAQEHQDLPFEQLVEDLQPQRSLAHPPLFQLMFNHVHEDLRGFERMTGCMAEAASMPGGTAQFELSLEVRERAGGAVRVGMDYAAELFLPATMERLGQHYLRMLEALAHHPEATVGEVDLLSEEERAELVAWQSGQSGQGGQGGHAVPELVHAAFEQQARRNPQATALVFGEDSWSYGELNARANRLAHHLIAHGVRPEVQVGIAMERSLDMVVGLLAILKAGGAYVPMDPEHPAERLRYMADDSAIGLLLTQSGLVARLPPALQPLCLAVDAIDLSSRPAHDPGVALHGENLVYVIYTSGSTGRPKGAGNRHRALCNRLAWGQQHQPLAAQDTVLQKTPFSFDISFWEFFWPLSTGARLALAGPGEHRDPARIAALVERHAVTCIHFVPSMLQAFLSSGHAPSCTGLKHIVCSGEALPAELRDRALALLPGARLLNLYGPTEAAIEVTYHDCREPGPQAVPIGRPLGNVQVHIVDAGLQPVPRGVAGELLLGGLALARGYWGRPALTAERFVASPSALAGERAYRTGDLVRWNEHGEIEYLGRLDHQVKIRGFRVELGEIEAALLAVPGLREAVVVADSAEGGSRLVAYLAGEGAALQDLAALKAQLGRSLPDYMVPSLFVRLDTLPLNSNGKVDRKALPAPAPLPASGDGAQLFEAPEGGVAETIATIWRELLQLERIGANESFFDLGGHSLLLIRAHRRIEDALGSGLSVIDMFQHPTVATLARRIEAQRGAGAAQEGLKDQQELQDQQADARAQRRRAALLGRRGLTEEVN</sequence>
<dbReference type="Proteomes" id="UP001287445">
    <property type="component" value="Unassembled WGS sequence"/>
</dbReference>
<dbReference type="Pfam" id="PF00550">
    <property type="entry name" value="PP-binding"/>
    <property type="match status" value="2"/>
</dbReference>
<comment type="similarity">
    <text evidence="2">Belongs to the ATP-dependent AMP-binding enzyme family.</text>
</comment>
<dbReference type="GO" id="GO:0071766">
    <property type="term" value="P:Actinobacterium-type cell wall biogenesis"/>
    <property type="evidence" value="ECO:0007669"/>
    <property type="project" value="UniProtKB-ARBA"/>
</dbReference>
<evidence type="ECO:0000256" key="2">
    <source>
        <dbReference type="ARBA" id="ARBA00006432"/>
    </source>
</evidence>
<evidence type="ECO:0000259" key="8">
    <source>
        <dbReference type="PROSITE" id="PS50075"/>
    </source>
</evidence>
<evidence type="ECO:0000313" key="9">
    <source>
        <dbReference type="EMBL" id="MDX4955371.1"/>
    </source>
</evidence>
<feature type="region of interest" description="Disordered" evidence="7">
    <location>
        <begin position="1748"/>
        <end position="1767"/>
    </location>
</feature>
<dbReference type="GO" id="GO:0044550">
    <property type="term" value="P:secondary metabolite biosynthetic process"/>
    <property type="evidence" value="ECO:0007669"/>
    <property type="project" value="UniProtKB-ARBA"/>
</dbReference>
<dbReference type="GO" id="GO:0043041">
    <property type="term" value="P:amino acid activation for nonribosomal peptide biosynthetic process"/>
    <property type="evidence" value="ECO:0007669"/>
    <property type="project" value="TreeGrafter"/>
</dbReference>
<dbReference type="FunFam" id="3.40.50.12780:FF:000012">
    <property type="entry name" value="Non-ribosomal peptide synthetase"/>
    <property type="match status" value="1"/>
</dbReference>
<dbReference type="PANTHER" id="PTHR45527">
    <property type="entry name" value="NONRIBOSOMAL PEPTIDE SYNTHETASE"/>
    <property type="match status" value="1"/>
</dbReference>
<gene>
    <name evidence="9" type="ORF">SGN30_18295</name>
</gene>
<protein>
    <submittedName>
        <fullName evidence="9">Amino acid adenylation domain-containing protein</fullName>
    </submittedName>
</protein>
<dbReference type="CDD" id="cd19531">
    <property type="entry name" value="LCL_NRPS-like"/>
    <property type="match status" value="1"/>
</dbReference>
<dbReference type="FunFam" id="3.40.50.980:FF:000002">
    <property type="entry name" value="Enterobactin synthetase component F"/>
    <property type="match status" value="1"/>
</dbReference>
<dbReference type="SUPFAM" id="SSF56801">
    <property type="entry name" value="Acetyl-CoA synthetase-like"/>
    <property type="match status" value="2"/>
</dbReference>
<dbReference type="InterPro" id="IPR010071">
    <property type="entry name" value="AA_adenyl_dom"/>
</dbReference>
<dbReference type="SMART" id="SM00823">
    <property type="entry name" value="PKS_PP"/>
    <property type="match status" value="2"/>
</dbReference>
<dbReference type="InterPro" id="IPR020806">
    <property type="entry name" value="PKS_PP-bd"/>
</dbReference>
<evidence type="ECO:0000256" key="3">
    <source>
        <dbReference type="ARBA" id="ARBA00022450"/>
    </source>
</evidence>
<organism evidence="9 10">
    <name type="scientific">Delftia acidovorans</name>
    <name type="common">Pseudomonas acidovorans</name>
    <name type="synonym">Comamonas acidovorans</name>
    <dbReference type="NCBI Taxonomy" id="80866"/>
    <lineage>
        <taxon>Bacteria</taxon>
        <taxon>Pseudomonadati</taxon>
        <taxon>Pseudomonadota</taxon>
        <taxon>Betaproteobacteria</taxon>
        <taxon>Burkholderiales</taxon>
        <taxon>Comamonadaceae</taxon>
        <taxon>Delftia</taxon>
    </lineage>
</organism>
<comment type="cofactor">
    <cofactor evidence="1">
        <name>pantetheine 4'-phosphate</name>
        <dbReference type="ChEBI" id="CHEBI:47942"/>
    </cofactor>
</comment>
<dbReference type="EMBL" id="JAWWMZ010000006">
    <property type="protein sequence ID" value="MDX4955371.1"/>
    <property type="molecule type" value="Genomic_DNA"/>
</dbReference>
<dbReference type="CDD" id="cd05931">
    <property type="entry name" value="FAAL"/>
    <property type="match status" value="1"/>
</dbReference>
<dbReference type="InterPro" id="IPR029058">
    <property type="entry name" value="AB_hydrolase_fold"/>
</dbReference>
<dbReference type="InterPro" id="IPR045851">
    <property type="entry name" value="AMP-bd_C_sf"/>
</dbReference>
<dbReference type="GO" id="GO:0005829">
    <property type="term" value="C:cytosol"/>
    <property type="evidence" value="ECO:0007669"/>
    <property type="project" value="TreeGrafter"/>
</dbReference>
<dbReference type="FunFam" id="3.40.50.12780:FF:000013">
    <property type="entry name" value="Long-chain-fatty-acid--AMP ligase FadD32"/>
    <property type="match status" value="1"/>
</dbReference>
<dbReference type="Gene3D" id="2.30.38.10">
    <property type="entry name" value="Luciferase, Domain 3"/>
    <property type="match status" value="1"/>
</dbReference>
<proteinExistence type="inferred from homology"/>
<dbReference type="InterPro" id="IPR040097">
    <property type="entry name" value="FAAL/FAAC"/>
</dbReference>
<dbReference type="Gene3D" id="3.40.50.12780">
    <property type="entry name" value="N-terminal domain of ligase-like"/>
    <property type="match status" value="1"/>
</dbReference>
<dbReference type="SUPFAM" id="SSF52777">
    <property type="entry name" value="CoA-dependent acyltransferases"/>
    <property type="match status" value="2"/>
</dbReference>
<keyword evidence="3" id="KW-0596">Phosphopantetheine</keyword>
<dbReference type="GO" id="GO:0008610">
    <property type="term" value="P:lipid biosynthetic process"/>
    <property type="evidence" value="ECO:0007669"/>
    <property type="project" value="InterPro"/>
</dbReference>
<dbReference type="Gene3D" id="3.30.300.30">
    <property type="match status" value="2"/>
</dbReference>
<feature type="domain" description="Carrier" evidence="8">
    <location>
        <begin position="601"/>
        <end position="677"/>
    </location>
</feature>
<evidence type="ECO:0000256" key="5">
    <source>
        <dbReference type="ARBA" id="ARBA00022832"/>
    </source>
</evidence>
<dbReference type="InterPro" id="IPR009081">
    <property type="entry name" value="PP-bd_ACP"/>
</dbReference>
<dbReference type="PANTHER" id="PTHR45527:SF1">
    <property type="entry name" value="FATTY ACID SYNTHASE"/>
    <property type="match status" value="1"/>
</dbReference>
<dbReference type="Gene3D" id="1.10.1200.10">
    <property type="entry name" value="ACP-like"/>
    <property type="match status" value="1"/>
</dbReference>
<accession>A0AAJ2R0D8</accession>
<dbReference type="Pfam" id="PF00668">
    <property type="entry name" value="Condensation"/>
    <property type="match status" value="1"/>
</dbReference>
<evidence type="ECO:0000256" key="4">
    <source>
        <dbReference type="ARBA" id="ARBA00022553"/>
    </source>
</evidence>
<dbReference type="Gene3D" id="3.40.50.1820">
    <property type="entry name" value="alpha/beta hydrolase"/>
    <property type="match status" value="1"/>
</dbReference>
<dbReference type="NCBIfam" id="TIGR01733">
    <property type="entry name" value="AA-adenyl-dom"/>
    <property type="match status" value="1"/>
</dbReference>
<feature type="domain" description="Carrier" evidence="8">
    <location>
        <begin position="1670"/>
        <end position="1745"/>
    </location>
</feature>
<keyword evidence="6" id="KW-0443">Lipid metabolism</keyword>
<dbReference type="GO" id="GO:0003824">
    <property type="term" value="F:catalytic activity"/>
    <property type="evidence" value="ECO:0007669"/>
    <property type="project" value="InterPro"/>
</dbReference>
<dbReference type="FunFam" id="3.40.50.980:FF:000001">
    <property type="entry name" value="Non-ribosomal peptide synthetase"/>
    <property type="match status" value="1"/>
</dbReference>
<evidence type="ECO:0000256" key="1">
    <source>
        <dbReference type="ARBA" id="ARBA00001957"/>
    </source>
</evidence>
<reference evidence="9" key="1">
    <citation type="submission" date="2023-11" db="EMBL/GenBank/DDBJ databases">
        <title>Identification and selenium tolerance of Delftia acidovorans R3-25.</title>
        <authorList>
            <person name="Zhang S."/>
            <person name="Liu Y."/>
            <person name="Guo Y."/>
        </authorList>
    </citation>
    <scope>NUCLEOTIDE SEQUENCE</scope>
    <source>
        <strain evidence="9">R3-25</strain>
    </source>
</reference>
<evidence type="ECO:0000313" key="10">
    <source>
        <dbReference type="Proteomes" id="UP001287445"/>
    </source>
</evidence>